<dbReference type="NCBIfam" id="NF007144">
    <property type="entry name" value="PRK09585.2-3"/>
    <property type="match status" value="1"/>
</dbReference>
<name>A0ABP9DLM6_9BACT</name>
<dbReference type="EMBL" id="BAABJX010000052">
    <property type="protein sequence ID" value="GAA4845749.1"/>
    <property type="molecule type" value="Genomic_DNA"/>
</dbReference>
<dbReference type="InterPro" id="IPR005338">
    <property type="entry name" value="Anhydro_N_Ac-Mur_kinase"/>
</dbReference>
<accession>A0ABP9DLM6</accession>
<dbReference type="InterPro" id="IPR043129">
    <property type="entry name" value="ATPase_NBD"/>
</dbReference>
<dbReference type="SUPFAM" id="SSF53067">
    <property type="entry name" value="Actin-like ATPase domain"/>
    <property type="match status" value="1"/>
</dbReference>
<evidence type="ECO:0000313" key="1">
    <source>
        <dbReference type="EMBL" id="GAA4845749.1"/>
    </source>
</evidence>
<dbReference type="Proteomes" id="UP001500298">
    <property type="component" value="Unassembled WGS sequence"/>
</dbReference>
<dbReference type="Gene3D" id="3.30.420.40">
    <property type="match status" value="2"/>
</dbReference>
<dbReference type="PANTHER" id="PTHR30605">
    <property type="entry name" value="ANHYDRO-N-ACETYLMURAMIC ACID KINASE"/>
    <property type="match status" value="1"/>
</dbReference>
<evidence type="ECO:0000313" key="2">
    <source>
        <dbReference type="Proteomes" id="UP001500298"/>
    </source>
</evidence>
<sequence length="392" mass="42965">MSKTYRVIGLMSGTSLDGVDLAYCEFTYKNEKWSYEMPITETIAYSKEWITRLSEVENASALEYALTDKDLGDLLGSYVKEFIQKHQIQPDFIGSHGHTIFHQPEKGLTTQIGSGANLSVQSGLPVVCDFRTVDLALGGQGAPLVPIGDQLLFSTYDYCINLGGIANISYQSQGEMQAFDISPANMPLNHYMRLHKELEYDKDGALAATGTVQQSILDALNALPYYQEPAPKSLGKEWVLEFIYPLLEQINATEDLLATAIEHTAMQIGQVLQAHAPKGKVLLTGGGAFNKHLVERIKHYSPSHSIIVPDAATVSFKEALIFGFLAVLRVEQQANCLQSVTGAKYNNCGGAIYHPQVDSSASKNKLEENTLEEDDYSPLSNQGFNRLIGCGG</sequence>
<comment type="caution">
    <text evidence="1">The sequence shown here is derived from an EMBL/GenBank/DDBJ whole genome shotgun (WGS) entry which is preliminary data.</text>
</comment>
<protein>
    <submittedName>
        <fullName evidence="1">Anhydro-N-acetylmuramic acid kinase</fullName>
    </submittedName>
</protein>
<dbReference type="RefSeq" id="WP_345373818.1">
    <property type="nucleotide sequence ID" value="NZ_BAABJX010000052.1"/>
</dbReference>
<keyword evidence="1" id="KW-0418">Kinase</keyword>
<gene>
    <name evidence="1" type="ORF">GCM10023331_33160</name>
</gene>
<dbReference type="PANTHER" id="PTHR30605:SF0">
    <property type="entry name" value="ANHYDRO-N-ACETYLMURAMIC ACID KINASE"/>
    <property type="match status" value="1"/>
</dbReference>
<proteinExistence type="predicted"/>
<keyword evidence="1" id="KW-0808">Transferase</keyword>
<reference evidence="2" key="1">
    <citation type="journal article" date="2019" name="Int. J. Syst. Evol. Microbiol.">
        <title>The Global Catalogue of Microorganisms (GCM) 10K type strain sequencing project: providing services to taxonomists for standard genome sequencing and annotation.</title>
        <authorList>
            <consortium name="The Broad Institute Genomics Platform"/>
            <consortium name="The Broad Institute Genome Sequencing Center for Infectious Disease"/>
            <person name="Wu L."/>
            <person name="Ma J."/>
        </authorList>
    </citation>
    <scope>NUCLEOTIDE SEQUENCE [LARGE SCALE GENOMIC DNA]</scope>
    <source>
        <strain evidence="2">JCM 18326</strain>
    </source>
</reference>
<keyword evidence="2" id="KW-1185">Reference proteome</keyword>
<organism evidence="1 2">
    <name type="scientific">Algivirga pacifica</name>
    <dbReference type="NCBI Taxonomy" id="1162670"/>
    <lineage>
        <taxon>Bacteria</taxon>
        <taxon>Pseudomonadati</taxon>
        <taxon>Bacteroidota</taxon>
        <taxon>Cytophagia</taxon>
        <taxon>Cytophagales</taxon>
        <taxon>Flammeovirgaceae</taxon>
        <taxon>Algivirga</taxon>
    </lineage>
</organism>
<dbReference type="GO" id="GO:0016301">
    <property type="term" value="F:kinase activity"/>
    <property type="evidence" value="ECO:0007669"/>
    <property type="project" value="UniProtKB-KW"/>
</dbReference>
<dbReference type="Pfam" id="PF03702">
    <property type="entry name" value="AnmK"/>
    <property type="match status" value="1"/>
</dbReference>